<reference evidence="1" key="1">
    <citation type="submission" date="2023-10" db="EMBL/GenBank/DDBJ databases">
        <authorList>
            <person name="Chen Y."/>
            <person name="Shah S."/>
            <person name="Dougan E. K."/>
            <person name="Thang M."/>
            <person name="Chan C."/>
        </authorList>
    </citation>
    <scope>NUCLEOTIDE SEQUENCE [LARGE SCALE GENOMIC DNA]</scope>
</reference>
<keyword evidence="2" id="KW-1185">Reference proteome</keyword>
<evidence type="ECO:0000313" key="1">
    <source>
        <dbReference type="EMBL" id="CAK0853887.1"/>
    </source>
</evidence>
<organism evidence="1 2">
    <name type="scientific">Prorocentrum cordatum</name>
    <dbReference type="NCBI Taxonomy" id="2364126"/>
    <lineage>
        <taxon>Eukaryota</taxon>
        <taxon>Sar</taxon>
        <taxon>Alveolata</taxon>
        <taxon>Dinophyceae</taxon>
        <taxon>Prorocentrales</taxon>
        <taxon>Prorocentraceae</taxon>
        <taxon>Prorocentrum</taxon>
    </lineage>
</organism>
<comment type="caution">
    <text evidence="1">The sequence shown here is derived from an EMBL/GenBank/DDBJ whole genome shotgun (WGS) entry which is preliminary data.</text>
</comment>
<protein>
    <submittedName>
        <fullName evidence="1">Uncharacterized protein</fullName>
    </submittedName>
</protein>
<dbReference type="Proteomes" id="UP001189429">
    <property type="component" value="Unassembled WGS sequence"/>
</dbReference>
<proteinExistence type="predicted"/>
<accession>A0ABN9U4S5</accession>
<evidence type="ECO:0000313" key="2">
    <source>
        <dbReference type="Proteomes" id="UP001189429"/>
    </source>
</evidence>
<name>A0ABN9U4S5_9DINO</name>
<gene>
    <name evidence="1" type="ORF">PCOR1329_LOCUS45222</name>
</gene>
<feature type="non-terminal residue" evidence="1">
    <location>
        <position position="105"/>
    </location>
</feature>
<dbReference type="EMBL" id="CAUYUJ010015434">
    <property type="protein sequence ID" value="CAK0853887.1"/>
    <property type="molecule type" value="Genomic_DNA"/>
</dbReference>
<sequence>MVVVVDNRPITGAAVGAEVVLSAGVVASRLQAALPSHVPISLRLVASPKAVPEAKTSKGARVQSDPLLLLMSEGGEHLNPVWEVWARQSRDGGAPRWTRLPDELQ</sequence>